<evidence type="ECO:0000313" key="2">
    <source>
        <dbReference type="EMBL" id="RNA18531.1"/>
    </source>
</evidence>
<dbReference type="Proteomes" id="UP000276133">
    <property type="component" value="Unassembled WGS sequence"/>
</dbReference>
<sequence length="130" mass="15266">MVNNEGVRLFSKTCYSQTFLQSWFLTTNLDFHECSQRYKNKNLENLISASITGHIKYINNNKYGFCLTDLDYGIYYSNLFDTNFVIKQGIMSLVDFFTKSHFLLIINYNLIMLFIHKIVNVSSKIEKGMK</sequence>
<name>A0A3M7R551_BRAPC</name>
<evidence type="ECO:0000313" key="3">
    <source>
        <dbReference type="Proteomes" id="UP000276133"/>
    </source>
</evidence>
<keyword evidence="1" id="KW-0472">Membrane</keyword>
<feature type="non-terminal residue" evidence="2">
    <location>
        <position position="130"/>
    </location>
</feature>
<accession>A0A3M7R551</accession>
<keyword evidence="1" id="KW-1133">Transmembrane helix</keyword>
<reference evidence="2 3" key="1">
    <citation type="journal article" date="2018" name="Sci. Rep.">
        <title>Genomic signatures of local adaptation to the degree of environmental predictability in rotifers.</title>
        <authorList>
            <person name="Franch-Gras L."/>
            <person name="Hahn C."/>
            <person name="Garcia-Roger E.M."/>
            <person name="Carmona M.J."/>
            <person name="Serra M."/>
            <person name="Gomez A."/>
        </authorList>
    </citation>
    <scope>NUCLEOTIDE SEQUENCE [LARGE SCALE GENOMIC DNA]</scope>
    <source>
        <strain evidence="2">HYR1</strain>
    </source>
</reference>
<evidence type="ECO:0000256" key="1">
    <source>
        <dbReference type="SAM" id="Phobius"/>
    </source>
</evidence>
<protein>
    <submittedName>
        <fullName evidence="2">Uncharacterized protein</fullName>
    </submittedName>
</protein>
<keyword evidence="1" id="KW-0812">Transmembrane</keyword>
<proteinExistence type="predicted"/>
<comment type="caution">
    <text evidence="2">The sequence shown here is derived from an EMBL/GenBank/DDBJ whole genome shotgun (WGS) entry which is preliminary data.</text>
</comment>
<feature type="transmembrane region" description="Helical" evidence="1">
    <location>
        <begin position="101"/>
        <end position="119"/>
    </location>
</feature>
<dbReference type="EMBL" id="REGN01004224">
    <property type="protein sequence ID" value="RNA18531.1"/>
    <property type="molecule type" value="Genomic_DNA"/>
</dbReference>
<organism evidence="2 3">
    <name type="scientific">Brachionus plicatilis</name>
    <name type="common">Marine rotifer</name>
    <name type="synonym">Brachionus muelleri</name>
    <dbReference type="NCBI Taxonomy" id="10195"/>
    <lineage>
        <taxon>Eukaryota</taxon>
        <taxon>Metazoa</taxon>
        <taxon>Spiralia</taxon>
        <taxon>Gnathifera</taxon>
        <taxon>Rotifera</taxon>
        <taxon>Eurotatoria</taxon>
        <taxon>Monogononta</taxon>
        <taxon>Pseudotrocha</taxon>
        <taxon>Ploima</taxon>
        <taxon>Brachionidae</taxon>
        <taxon>Brachionus</taxon>
    </lineage>
</organism>
<dbReference type="AlphaFoldDB" id="A0A3M7R551"/>
<gene>
    <name evidence="2" type="ORF">BpHYR1_053829</name>
</gene>
<keyword evidence="3" id="KW-1185">Reference proteome</keyword>